<gene>
    <name evidence="1" type="ORF">LMG27177_04300</name>
</gene>
<dbReference type="AlphaFoldDB" id="A0A6J5GBZ3"/>
<keyword evidence="2" id="KW-1185">Reference proteome</keyword>
<sequence length="59" mass="6098">MSDQYSSALDTAYRRAIRFHEASKGLPARAPATFDQLLAAFGGPMRDAGIAPGVASAGS</sequence>
<organism evidence="1 2">
    <name type="scientific">Paraburkholderia fynbosensis</name>
    <dbReference type="NCBI Taxonomy" id="1200993"/>
    <lineage>
        <taxon>Bacteria</taxon>
        <taxon>Pseudomonadati</taxon>
        <taxon>Pseudomonadota</taxon>
        <taxon>Betaproteobacteria</taxon>
        <taxon>Burkholderiales</taxon>
        <taxon>Burkholderiaceae</taxon>
        <taxon>Paraburkholderia</taxon>
    </lineage>
</organism>
<name>A0A6J5GBZ3_9BURK</name>
<dbReference type="Proteomes" id="UP000494252">
    <property type="component" value="Unassembled WGS sequence"/>
</dbReference>
<dbReference type="EMBL" id="CADIKI010000013">
    <property type="protein sequence ID" value="CAB3797735.1"/>
    <property type="molecule type" value="Genomic_DNA"/>
</dbReference>
<protein>
    <submittedName>
        <fullName evidence="1">Uncharacterized protein</fullName>
    </submittedName>
</protein>
<evidence type="ECO:0000313" key="1">
    <source>
        <dbReference type="EMBL" id="CAB3797735.1"/>
    </source>
</evidence>
<evidence type="ECO:0000313" key="2">
    <source>
        <dbReference type="Proteomes" id="UP000494252"/>
    </source>
</evidence>
<proteinExistence type="predicted"/>
<accession>A0A6J5GBZ3</accession>
<reference evidence="1 2" key="1">
    <citation type="submission" date="2020-04" db="EMBL/GenBank/DDBJ databases">
        <authorList>
            <person name="De Canck E."/>
        </authorList>
    </citation>
    <scope>NUCLEOTIDE SEQUENCE [LARGE SCALE GENOMIC DNA]</scope>
    <source>
        <strain evidence="1 2">LMG 27177</strain>
    </source>
</reference>